<name>A0A2S4L9H5_9HYPO</name>
<dbReference type="Proteomes" id="UP000237481">
    <property type="component" value="Unassembled WGS sequence"/>
</dbReference>
<evidence type="ECO:0000256" key="2">
    <source>
        <dbReference type="SAM" id="SignalP"/>
    </source>
</evidence>
<feature type="region of interest" description="Disordered" evidence="1">
    <location>
        <begin position="19"/>
        <end position="79"/>
    </location>
</feature>
<feature type="chain" id="PRO_5015453360" evidence="2">
    <location>
        <begin position="20"/>
        <end position="113"/>
    </location>
</feature>
<keyword evidence="2" id="KW-0732">Signal</keyword>
<protein>
    <submittedName>
        <fullName evidence="3">Uncharacterized protein</fullName>
    </submittedName>
</protein>
<dbReference type="EMBL" id="PKSG01000072">
    <property type="protein sequence ID" value="POR39092.1"/>
    <property type="molecule type" value="Genomic_DNA"/>
</dbReference>
<evidence type="ECO:0000313" key="4">
    <source>
        <dbReference type="Proteomes" id="UP000237481"/>
    </source>
</evidence>
<accession>A0A2S4L9H5</accession>
<dbReference type="AlphaFoldDB" id="A0A2S4L9H5"/>
<gene>
    <name evidence="3" type="ORF">TPAR_00699</name>
</gene>
<feature type="non-terminal residue" evidence="3">
    <location>
        <position position="1"/>
    </location>
</feature>
<keyword evidence="4" id="KW-1185">Reference proteome</keyword>
<proteinExistence type="predicted"/>
<reference evidence="3 4" key="1">
    <citation type="submission" date="2018-01" db="EMBL/GenBank/DDBJ databases">
        <title>Harnessing the power of phylogenomics to disentangle the directionality and signatures of interkingdom host jumping in the parasitic fungal genus Tolypocladium.</title>
        <authorList>
            <person name="Quandt C.A."/>
            <person name="Patterson W."/>
            <person name="Spatafora J.W."/>
        </authorList>
    </citation>
    <scope>NUCLEOTIDE SEQUENCE [LARGE SCALE GENOMIC DNA]</scope>
    <source>
        <strain evidence="3 4">NRBC 100945</strain>
    </source>
</reference>
<evidence type="ECO:0000256" key="1">
    <source>
        <dbReference type="SAM" id="MobiDB-lite"/>
    </source>
</evidence>
<sequence>LLLLLLPLLLLLRLPSVSSLPSPATALAPQSRTKDFTVIPSSNPIPPPRLLGTPTQPSRGKHLERSPHPPSAPAASTARSIALHPAAIRPYERAPVGLHLSRLSLWYVDSRGL</sequence>
<organism evidence="3 4">
    <name type="scientific">Tolypocladium paradoxum</name>
    <dbReference type="NCBI Taxonomy" id="94208"/>
    <lineage>
        <taxon>Eukaryota</taxon>
        <taxon>Fungi</taxon>
        <taxon>Dikarya</taxon>
        <taxon>Ascomycota</taxon>
        <taxon>Pezizomycotina</taxon>
        <taxon>Sordariomycetes</taxon>
        <taxon>Hypocreomycetidae</taxon>
        <taxon>Hypocreales</taxon>
        <taxon>Ophiocordycipitaceae</taxon>
        <taxon>Tolypocladium</taxon>
    </lineage>
</organism>
<feature type="signal peptide" evidence="2">
    <location>
        <begin position="1"/>
        <end position="19"/>
    </location>
</feature>
<evidence type="ECO:0000313" key="3">
    <source>
        <dbReference type="EMBL" id="POR39092.1"/>
    </source>
</evidence>
<comment type="caution">
    <text evidence="3">The sequence shown here is derived from an EMBL/GenBank/DDBJ whole genome shotgun (WGS) entry which is preliminary data.</text>
</comment>